<dbReference type="InterPro" id="IPR036691">
    <property type="entry name" value="Endo/exonu/phosph_ase_sf"/>
</dbReference>
<keyword evidence="1" id="KW-1133">Transmembrane helix</keyword>
<reference evidence="3 4" key="1">
    <citation type="submission" date="2016-12" db="EMBL/GenBank/DDBJ databases">
        <title>The draft genome sequence of Actinophytocola xinjiangensis.</title>
        <authorList>
            <person name="Wang W."/>
            <person name="Yuan L."/>
        </authorList>
    </citation>
    <scope>NUCLEOTIDE SEQUENCE [LARGE SCALE GENOMIC DNA]</scope>
    <source>
        <strain evidence="3 4">CGMCC 4.4663</strain>
    </source>
</reference>
<evidence type="ECO:0000313" key="3">
    <source>
        <dbReference type="EMBL" id="OLF07863.1"/>
    </source>
</evidence>
<proteinExistence type="predicted"/>
<dbReference type="Gene3D" id="3.60.10.10">
    <property type="entry name" value="Endonuclease/exonuclease/phosphatase"/>
    <property type="match status" value="1"/>
</dbReference>
<keyword evidence="1" id="KW-0472">Membrane</keyword>
<organism evidence="3 4">
    <name type="scientific">Actinophytocola xinjiangensis</name>
    <dbReference type="NCBI Taxonomy" id="485602"/>
    <lineage>
        <taxon>Bacteria</taxon>
        <taxon>Bacillati</taxon>
        <taxon>Actinomycetota</taxon>
        <taxon>Actinomycetes</taxon>
        <taxon>Pseudonocardiales</taxon>
        <taxon>Pseudonocardiaceae</taxon>
    </lineage>
</organism>
<feature type="transmembrane region" description="Helical" evidence="1">
    <location>
        <begin position="58"/>
        <end position="78"/>
    </location>
</feature>
<dbReference type="GO" id="GO:0003824">
    <property type="term" value="F:catalytic activity"/>
    <property type="evidence" value="ECO:0007669"/>
    <property type="project" value="InterPro"/>
</dbReference>
<gene>
    <name evidence="3" type="ORF">BLA60_26190</name>
</gene>
<feature type="domain" description="Endonuclease/exonuclease/phosphatase" evidence="2">
    <location>
        <begin position="94"/>
        <end position="298"/>
    </location>
</feature>
<dbReference type="SUPFAM" id="SSF56219">
    <property type="entry name" value="DNase I-like"/>
    <property type="match status" value="1"/>
</dbReference>
<comment type="caution">
    <text evidence="3">The sequence shown here is derived from an EMBL/GenBank/DDBJ whole genome shotgun (WGS) entry which is preliminary data.</text>
</comment>
<dbReference type="EMBL" id="MSIF01000014">
    <property type="protein sequence ID" value="OLF07863.1"/>
    <property type="molecule type" value="Genomic_DNA"/>
</dbReference>
<dbReference type="Proteomes" id="UP000185696">
    <property type="component" value="Unassembled WGS sequence"/>
</dbReference>
<accession>A0A7Z0WIB4</accession>
<protein>
    <recommendedName>
        <fullName evidence="2">Endonuclease/exonuclease/phosphatase domain-containing protein</fullName>
    </recommendedName>
</protein>
<evidence type="ECO:0000313" key="4">
    <source>
        <dbReference type="Proteomes" id="UP000185696"/>
    </source>
</evidence>
<dbReference type="AlphaFoldDB" id="A0A7Z0WIB4"/>
<evidence type="ECO:0000259" key="2">
    <source>
        <dbReference type="Pfam" id="PF03372"/>
    </source>
</evidence>
<dbReference type="InterPro" id="IPR005135">
    <property type="entry name" value="Endo/exonuclease/phosphatase"/>
</dbReference>
<dbReference type="Pfam" id="PF03372">
    <property type="entry name" value="Exo_endo_phos"/>
    <property type="match status" value="1"/>
</dbReference>
<keyword evidence="1" id="KW-0812">Transmembrane</keyword>
<name>A0A7Z0WIB4_9PSEU</name>
<sequence>MSFVLWLVSLAFLTFAVLRLWGLENTEWLIAAMAITPYLVGFGLFWTLLTLVLRRRAAAGLVLLLTIALGTLLAPRVLSDEQPGVGGERLRVMAANLFVGRADPDTIVDLVREQKVDVLVLPELTAGAESGLDRAGLHSLLPHRVYDVGLTGEGTGIAARFPLRQIVLMDETTLSQPSVVVDLDGTEDVELTAVHVYPGVRDGGARTWQEELAMLPPPTPKERVRVLAGDFNASLDHRGFRDLIDLGYADAAEETGQAMTPTWSSWPTGPPVTIDHILVDRRAAIGSYAVFAVPGTDHSAVLSEIVLPS</sequence>
<evidence type="ECO:0000256" key="1">
    <source>
        <dbReference type="SAM" id="Phobius"/>
    </source>
</evidence>
<feature type="transmembrane region" description="Helical" evidence="1">
    <location>
        <begin position="29"/>
        <end position="51"/>
    </location>
</feature>
<keyword evidence="4" id="KW-1185">Reference proteome</keyword>